<dbReference type="EMBL" id="CAFAAD010000058">
    <property type="protein sequence ID" value="CAB4791786.1"/>
    <property type="molecule type" value="Genomic_DNA"/>
</dbReference>
<evidence type="ECO:0000313" key="4">
    <source>
        <dbReference type="EMBL" id="CAB4813560.1"/>
    </source>
</evidence>
<dbReference type="EMBL" id="CAFBOK010000217">
    <property type="protein sequence ID" value="CAB4995394.1"/>
    <property type="molecule type" value="Genomic_DNA"/>
</dbReference>
<sequence length="84" mass="9482">MLRERHHFIVQPGIVTTPYDLNLGNSFSNSKRGFERVGETAINARLLHEAVNDDLDGVLLITSKLDLFGQFVQFPIDDRSSKPL</sequence>
<reference evidence="5" key="1">
    <citation type="submission" date="2020-05" db="EMBL/GenBank/DDBJ databases">
        <authorList>
            <person name="Chiriac C."/>
            <person name="Salcher M."/>
            <person name="Ghai R."/>
            <person name="Kavagutti S V."/>
        </authorList>
    </citation>
    <scope>NUCLEOTIDE SEQUENCE</scope>
</reference>
<protein>
    <submittedName>
        <fullName evidence="5">Unannotated protein</fullName>
    </submittedName>
</protein>
<organism evidence="5">
    <name type="scientific">freshwater metagenome</name>
    <dbReference type="NCBI Taxonomy" id="449393"/>
    <lineage>
        <taxon>unclassified sequences</taxon>
        <taxon>metagenomes</taxon>
        <taxon>ecological metagenomes</taxon>
    </lineage>
</organism>
<dbReference type="EMBL" id="CAEZXY010000009">
    <property type="protein sequence ID" value="CAB4698259.1"/>
    <property type="molecule type" value="Genomic_DNA"/>
</dbReference>
<dbReference type="EMBL" id="CAFAAM010000198">
    <property type="protein sequence ID" value="CAB4813560.1"/>
    <property type="molecule type" value="Genomic_DNA"/>
</dbReference>
<gene>
    <name evidence="2" type="ORF">UFOPK2624_00381</name>
    <name evidence="3" type="ORF">UFOPK2969_00895</name>
    <name evidence="4" type="ORF">UFOPK3010_01297</name>
    <name evidence="1" type="ORF">UFOPK3331_01766</name>
    <name evidence="5" type="ORF">UFOPK3927_01554</name>
</gene>
<name>A0A6J7NZQ7_9ZZZZ</name>
<evidence type="ECO:0000313" key="3">
    <source>
        <dbReference type="EMBL" id="CAB4791786.1"/>
    </source>
</evidence>
<evidence type="ECO:0000313" key="5">
    <source>
        <dbReference type="EMBL" id="CAB4995394.1"/>
    </source>
</evidence>
<evidence type="ECO:0000313" key="1">
    <source>
        <dbReference type="EMBL" id="CAB4346184.1"/>
    </source>
</evidence>
<proteinExistence type="predicted"/>
<dbReference type="AlphaFoldDB" id="A0A6J7NZQ7"/>
<dbReference type="EMBL" id="CAESAL010000094">
    <property type="protein sequence ID" value="CAB4346184.1"/>
    <property type="molecule type" value="Genomic_DNA"/>
</dbReference>
<evidence type="ECO:0000313" key="2">
    <source>
        <dbReference type="EMBL" id="CAB4698259.1"/>
    </source>
</evidence>
<accession>A0A6J7NZQ7</accession>